<gene>
    <name evidence="1" type="ORF">IAB46_01065</name>
</gene>
<organism evidence="1 2">
    <name type="scientific">Candidatus Scybalocola faecigallinarum</name>
    <dbReference type="NCBI Taxonomy" id="2840941"/>
    <lineage>
        <taxon>Bacteria</taxon>
        <taxon>Bacillati</taxon>
        <taxon>Bacillota</taxon>
        <taxon>Clostridia</taxon>
        <taxon>Lachnospirales</taxon>
        <taxon>Lachnospiraceae</taxon>
        <taxon>Lachnospiraceae incertae sedis</taxon>
        <taxon>Candidatus Scybalocola (ex Gilroy et al. 2021)</taxon>
    </lineage>
</organism>
<dbReference type="InterPro" id="IPR017853">
    <property type="entry name" value="GH"/>
</dbReference>
<dbReference type="Gene3D" id="3.20.20.80">
    <property type="entry name" value="Glycosidases"/>
    <property type="match status" value="1"/>
</dbReference>
<accession>A0A9D1F1Z2</accession>
<name>A0A9D1F1Z2_9FIRM</name>
<protein>
    <submittedName>
        <fullName evidence="1">Beta-galactosidase</fullName>
    </submittedName>
</protein>
<dbReference type="SUPFAM" id="SSF51445">
    <property type="entry name" value="(Trans)glycosidases"/>
    <property type="match status" value="1"/>
</dbReference>
<evidence type="ECO:0000313" key="1">
    <source>
        <dbReference type="EMBL" id="HIS46148.1"/>
    </source>
</evidence>
<dbReference type="EMBL" id="DVIT01000004">
    <property type="protein sequence ID" value="HIS46148.1"/>
    <property type="molecule type" value="Genomic_DNA"/>
</dbReference>
<dbReference type="AlphaFoldDB" id="A0A9D1F1Z2"/>
<reference evidence="1" key="1">
    <citation type="submission" date="2020-10" db="EMBL/GenBank/DDBJ databases">
        <authorList>
            <person name="Gilroy R."/>
        </authorList>
    </citation>
    <scope>NUCLEOTIDE SEQUENCE</scope>
    <source>
        <strain evidence="1">CHK178-757</strain>
    </source>
</reference>
<proteinExistence type="predicted"/>
<comment type="caution">
    <text evidence="1">The sequence shown here is derived from an EMBL/GenBank/DDBJ whole genome shotgun (WGS) entry which is preliminary data.</text>
</comment>
<dbReference type="Proteomes" id="UP000823927">
    <property type="component" value="Unassembled WGS sequence"/>
</dbReference>
<reference evidence="1" key="2">
    <citation type="journal article" date="2021" name="PeerJ">
        <title>Extensive microbial diversity within the chicken gut microbiome revealed by metagenomics and culture.</title>
        <authorList>
            <person name="Gilroy R."/>
            <person name="Ravi A."/>
            <person name="Getino M."/>
            <person name="Pursley I."/>
            <person name="Horton D.L."/>
            <person name="Alikhan N.F."/>
            <person name="Baker D."/>
            <person name="Gharbi K."/>
            <person name="Hall N."/>
            <person name="Watson M."/>
            <person name="Adriaenssens E.M."/>
            <person name="Foster-Nyarko E."/>
            <person name="Jarju S."/>
            <person name="Secka A."/>
            <person name="Antonio M."/>
            <person name="Oren A."/>
            <person name="Chaudhuri R.R."/>
            <person name="La Ragione R."/>
            <person name="Hildebrand F."/>
            <person name="Pallen M.J."/>
        </authorList>
    </citation>
    <scope>NUCLEOTIDE SEQUENCE</scope>
    <source>
        <strain evidence="1">CHK178-757</strain>
    </source>
</reference>
<sequence>MIPYINEQNGIKTLFVNDRPFIVRGGELHNSSASDLAYMESHVWPNLKTLNMNTVILPVAWETIEPREGCFDFSLAKLHQRFLKLKFRRILKRFFMEMSVSLPV</sequence>
<evidence type="ECO:0000313" key="2">
    <source>
        <dbReference type="Proteomes" id="UP000823927"/>
    </source>
</evidence>